<dbReference type="InterPro" id="IPR013103">
    <property type="entry name" value="RVT_2"/>
</dbReference>
<reference evidence="2" key="1">
    <citation type="submission" date="2017-05" db="UniProtKB">
        <authorList>
            <consortium name="EnsemblMetazoa"/>
        </authorList>
    </citation>
    <scope>IDENTIFICATION</scope>
</reference>
<dbReference type="SUPFAM" id="SSF56672">
    <property type="entry name" value="DNA/RNA polymerases"/>
    <property type="match status" value="1"/>
</dbReference>
<name>A0A1X7VY48_AMPQE</name>
<dbReference type="InParanoid" id="A0A1X7VY48"/>
<dbReference type="eggNOG" id="KOG0017">
    <property type="taxonomic scope" value="Eukaryota"/>
</dbReference>
<dbReference type="Pfam" id="PF07727">
    <property type="entry name" value="RVT_2"/>
    <property type="match status" value="1"/>
</dbReference>
<protein>
    <recommendedName>
        <fullName evidence="1">Reverse transcriptase Ty1/copia-type domain-containing protein</fullName>
    </recommendedName>
</protein>
<dbReference type="AlphaFoldDB" id="A0A1X7VY48"/>
<organism evidence="2">
    <name type="scientific">Amphimedon queenslandica</name>
    <name type="common">Sponge</name>
    <dbReference type="NCBI Taxonomy" id="400682"/>
    <lineage>
        <taxon>Eukaryota</taxon>
        <taxon>Metazoa</taxon>
        <taxon>Porifera</taxon>
        <taxon>Demospongiae</taxon>
        <taxon>Heteroscleromorpha</taxon>
        <taxon>Haplosclerida</taxon>
        <taxon>Niphatidae</taxon>
        <taxon>Amphimedon</taxon>
    </lineage>
</organism>
<proteinExistence type="predicted"/>
<dbReference type="STRING" id="400682.A0A1X7VY48"/>
<evidence type="ECO:0000313" key="2">
    <source>
        <dbReference type="EnsemblMetazoa" id="Aqu2.1.44369_001"/>
    </source>
</evidence>
<sequence length="203" mass="23067">MEGSHECRNEISYDNDVWELVEAPETSLVIDCKWIFKCKVDERGQIERHKARLVAQGYSQRPGLYYDETFSPVVSFESIRTVLAVAAKKSLKVHQMDVTAAFLNGELNECVYMKQPEGYIEKEKEQMSPRCWNSALDGQLQSMGLTQLKSDPCLHVSAFMEKDPLIVAIYVDDILIAGKSDQQIKVKCDLAHCFNVKDLGELK</sequence>
<feature type="domain" description="Reverse transcriptase Ty1/copia-type" evidence="1">
    <location>
        <begin position="15"/>
        <end position="203"/>
    </location>
</feature>
<accession>A0A1X7VY48</accession>
<evidence type="ECO:0000259" key="1">
    <source>
        <dbReference type="Pfam" id="PF07727"/>
    </source>
</evidence>
<dbReference type="EnsemblMetazoa" id="Aqu2.1.44369_001">
    <property type="protein sequence ID" value="Aqu2.1.44369_001"/>
    <property type="gene ID" value="Aqu2.1.44369"/>
</dbReference>
<dbReference type="OMA" id="MEGSHEC"/>
<dbReference type="InterPro" id="IPR043502">
    <property type="entry name" value="DNA/RNA_pol_sf"/>
</dbReference>